<organism evidence="1 2">
    <name type="scientific">Quillaja saponaria</name>
    <name type="common">Soap bark tree</name>
    <dbReference type="NCBI Taxonomy" id="32244"/>
    <lineage>
        <taxon>Eukaryota</taxon>
        <taxon>Viridiplantae</taxon>
        <taxon>Streptophyta</taxon>
        <taxon>Embryophyta</taxon>
        <taxon>Tracheophyta</taxon>
        <taxon>Spermatophyta</taxon>
        <taxon>Magnoliopsida</taxon>
        <taxon>eudicotyledons</taxon>
        <taxon>Gunneridae</taxon>
        <taxon>Pentapetalae</taxon>
        <taxon>rosids</taxon>
        <taxon>fabids</taxon>
        <taxon>Fabales</taxon>
        <taxon>Quillajaceae</taxon>
        <taxon>Quillaja</taxon>
    </lineage>
</organism>
<dbReference type="AlphaFoldDB" id="A0AAD7L287"/>
<gene>
    <name evidence="1" type="ORF">O6P43_026419</name>
</gene>
<evidence type="ECO:0000313" key="2">
    <source>
        <dbReference type="Proteomes" id="UP001163823"/>
    </source>
</evidence>
<dbReference type="EMBL" id="JARAOO010000011">
    <property type="protein sequence ID" value="KAJ7950199.1"/>
    <property type="molecule type" value="Genomic_DNA"/>
</dbReference>
<dbReference type="Pfam" id="PF05056">
    <property type="entry name" value="DUF674"/>
    <property type="match status" value="1"/>
</dbReference>
<sequence length="469" mass="52191">MDSQSETTTFPLRLLVDKERHRVVAAEATTAFVDILFGFLTLPMGTIVRLVRTEQVQHPAVIGCMNNLYSSVEKLANEDFVNDVCKQMLLHPHNPCDSLCRKLKINVDDTEAVKFFVCASCSCYSTFPNEICNCSRSLNQEAKMVDIDSNDGVFLKGSAMFLIFDDLKVVPNLPGSSAKLFLKLGYKDLNQLVDMNLNVGLKEIKDLLKHALSSQSPLTSLFLPRKNIEVKSEELFSNEDQQQKVKKGSTGSKVELKVVLSKSENKLLFAEVTESFTDWLLNLLRLPLGHVLLLLDGNSSLGCVDNLYKSVANLDSSRCTLSSSYLLNPGMVQPLHSSSDLLSVVAPQYFYGYGSHFGVYDNVIGRHADQLSHCKVFERTRQFVKRTSAFAVFDDLQVKTLSSTSVITFLKDLKVPFDDFEEKVVCFGSTEALKLLKAALTSTAALTNSLNFILKKSKQESSECKVIAR</sequence>
<protein>
    <submittedName>
        <fullName evidence="1">DUF674 family protein</fullName>
    </submittedName>
</protein>
<reference evidence="1" key="1">
    <citation type="journal article" date="2023" name="Science">
        <title>Elucidation of the pathway for biosynthesis of saponin adjuvants from the soapbark tree.</title>
        <authorList>
            <person name="Reed J."/>
            <person name="Orme A."/>
            <person name="El-Demerdash A."/>
            <person name="Owen C."/>
            <person name="Martin L.B.B."/>
            <person name="Misra R.C."/>
            <person name="Kikuchi S."/>
            <person name="Rejzek M."/>
            <person name="Martin A.C."/>
            <person name="Harkess A."/>
            <person name="Leebens-Mack J."/>
            <person name="Louveau T."/>
            <person name="Stephenson M.J."/>
            <person name="Osbourn A."/>
        </authorList>
    </citation>
    <scope>NUCLEOTIDE SEQUENCE</scope>
    <source>
        <strain evidence="1">S10</strain>
    </source>
</reference>
<dbReference type="Proteomes" id="UP001163823">
    <property type="component" value="Chromosome 11"/>
</dbReference>
<dbReference type="PANTHER" id="PTHR33103:SF93">
    <property type="entry name" value="DUF674 FAMILY PROTEIN"/>
    <property type="match status" value="1"/>
</dbReference>
<keyword evidence="2" id="KW-1185">Reference proteome</keyword>
<dbReference type="PANTHER" id="PTHR33103">
    <property type="entry name" value="OS01G0153900 PROTEIN"/>
    <property type="match status" value="1"/>
</dbReference>
<dbReference type="KEGG" id="qsa:O6P43_026419"/>
<name>A0AAD7L287_QUISA</name>
<dbReference type="InterPro" id="IPR007750">
    <property type="entry name" value="DUF674"/>
</dbReference>
<comment type="caution">
    <text evidence="1">The sequence shown here is derived from an EMBL/GenBank/DDBJ whole genome shotgun (WGS) entry which is preliminary data.</text>
</comment>
<accession>A0AAD7L287</accession>
<evidence type="ECO:0000313" key="1">
    <source>
        <dbReference type="EMBL" id="KAJ7950199.1"/>
    </source>
</evidence>
<proteinExistence type="predicted"/>